<dbReference type="EMBL" id="CAJQUM010000001">
    <property type="protein sequence ID" value="CAG4882580.1"/>
    <property type="molecule type" value="Genomic_DNA"/>
</dbReference>
<dbReference type="Pfam" id="PF00027">
    <property type="entry name" value="cNMP_binding"/>
    <property type="match status" value="1"/>
</dbReference>
<dbReference type="InterPro" id="IPR000595">
    <property type="entry name" value="cNMP-bd_dom"/>
</dbReference>
<dbReference type="Gene3D" id="2.60.120.10">
    <property type="entry name" value="Jelly Rolls"/>
    <property type="match status" value="1"/>
</dbReference>
<name>A0A916J1T9_9PROT</name>
<comment type="caution">
    <text evidence="2">The sequence shown here is derived from an EMBL/GenBank/DDBJ whole genome shotgun (WGS) entry which is preliminary data.</text>
</comment>
<dbReference type="SUPFAM" id="SSF51206">
    <property type="entry name" value="cAMP-binding domain-like"/>
    <property type="match status" value="1"/>
</dbReference>
<protein>
    <submittedName>
        <fullName evidence="2">Cyclic nucleotide-binding domain-containing protein</fullName>
    </submittedName>
</protein>
<dbReference type="PROSITE" id="PS50042">
    <property type="entry name" value="CNMP_BINDING_3"/>
    <property type="match status" value="1"/>
</dbReference>
<dbReference type="InterPro" id="IPR050397">
    <property type="entry name" value="Env_Response_Regulators"/>
</dbReference>
<feature type="domain" description="Cyclic nucleotide-binding" evidence="1">
    <location>
        <begin position="21"/>
        <end position="122"/>
    </location>
</feature>
<evidence type="ECO:0000259" key="1">
    <source>
        <dbReference type="PROSITE" id="PS50042"/>
    </source>
</evidence>
<reference evidence="2" key="1">
    <citation type="submission" date="2021-04" db="EMBL/GenBank/DDBJ databases">
        <authorList>
            <person name="Hornung B."/>
        </authorList>
    </citation>
    <scope>NUCLEOTIDE SEQUENCE</scope>
    <source>
        <strain evidence="2">G5G6</strain>
    </source>
</reference>
<dbReference type="Proteomes" id="UP000742786">
    <property type="component" value="Unassembled WGS sequence"/>
</dbReference>
<dbReference type="CDD" id="cd00038">
    <property type="entry name" value="CAP_ED"/>
    <property type="match status" value="1"/>
</dbReference>
<dbReference type="PANTHER" id="PTHR24567:SF74">
    <property type="entry name" value="HTH-TYPE TRANSCRIPTIONAL REGULATOR ARCR"/>
    <property type="match status" value="1"/>
</dbReference>
<dbReference type="GO" id="GO:0005829">
    <property type="term" value="C:cytosol"/>
    <property type="evidence" value="ECO:0007669"/>
    <property type="project" value="TreeGrafter"/>
</dbReference>
<gene>
    <name evidence="2" type="ORF">GTOL_10462</name>
</gene>
<accession>A0A916J1T9</accession>
<dbReference type="SMART" id="SM00100">
    <property type="entry name" value="cNMP"/>
    <property type="match status" value="1"/>
</dbReference>
<evidence type="ECO:0000313" key="2">
    <source>
        <dbReference type="EMBL" id="CAG4882580.1"/>
    </source>
</evidence>
<dbReference type="InterPro" id="IPR014710">
    <property type="entry name" value="RmlC-like_jellyroll"/>
</dbReference>
<dbReference type="InterPro" id="IPR018490">
    <property type="entry name" value="cNMP-bd_dom_sf"/>
</dbReference>
<dbReference type="GO" id="GO:0003700">
    <property type="term" value="F:DNA-binding transcription factor activity"/>
    <property type="evidence" value="ECO:0007669"/>
    <property type="project" value="TreeGrafter"/>
</dbReference>
<evidence type="ECO:0000313" key="3">
    <source>
        <dbReference type="Proteomes" id="UP000742786"/>
    </source>
</evidence>
<sequence>MVLPQFRSLPKQLSRLQALSLFATLNARELRLVDGLLHERDYLVGEVIIDTEEEGQAIYIVFSGKVIISKPGAAHEMIAELGPGTFFGEMALLDNAKRSGQVRALEPCHLGVLFRTDFLNLLETDARTASKVAMQLARHLARRLCKATFGDAADEHL</sequence>
<keyword evidence="3" id="KW-1185">Reference proteome</keyword>
<proteinExistence type="predicted"/>
<dbReference type="AlphaFoldDB" id="A0A916J1T9"/>
<organism evidence="2 3">
    <name type="scientific">Georgfuchsia toluolica</name>
    <dbReference type="NCBI Taxonomy" id="424218"/>
    <lineage>
        <taxon>Bacteria</taxon>
        <taxon>Pseudomonadati</taxon>
        <taxon>Pseudomonadota</taxon>
        <taxon>Betaproteobacteria</taxon>
        <taxon>Nitrosomonadales</taxon>
        <taxon>Sterolibacteriaceae</taxon>
        <taxon>Georgfuchsia</taxon>
    </lineage>
</organism>
<dbReference type="PANTHER" id="PTHR24567">
    <property type="entry name" value="CRP FAMILY TRANSCRIPTIONAL REGULATORY PROTEIN"/>
    <property type="match status" value="1"/>
</dbReference>